<name>A0A9P6ZNB7_9AGAM</name>
<gene>
    <name evidence="2" type="ORF">EV702DRAFT_577364</name>
</gene>
<accession>A0A9P6ZNB7</accession>
<protein>
    <recommendedName>
        <fullName evidence="1">F-box domain-containing protein</fullName>
    </recommendedName>
</protein>
<dbReference type="Gene3D" id="1.20.1280.50">
    <property type="match status" value="1"/>
</dbReference>
<evidence type="ECO:0000313" key="2">
    <source>
        <dbReference type="EMBL" id="KAG1773386.1"/>
    </source>
</evidence>
<dbReference type="InterPro" id="IPR036047">
    <property type="entry name" value="F-box-like_dom_sf"/>
</dbReference>
<dbReference type="PROSITE" id="PS50181">
    <property type="entry name" value="FBOX"/>
    <property type="match status" value="1"/>
</dbReference>
<dbReference type="SUPFAM" id="SSF81383">
    <property type="entry name" value="F-box domain"/>
    <property type="match status" value="1"/>
</dbReference>
<comment type="caution">
    <text evidence="2">The sequence shown here is derived from an EMBL/GenBank/DDBJ whole genome shotgun (WGS) entry which is preliminary data.</text>
</comment>
<keyword evidence="3" id="KW-1185">Reference proteome</keyword>
<reference evidence="2" key="1">
    <citation type="journal article" date="2020" name="New Phytol.">
        <title>Comparative genomics reveals dynamic genome evolution in host specialist ectomycorrhizal fungi.</title>
        <authorList>
            <person name="Lofgren L.A."/>
            <person name="Nguyen N.H."/>
            <person name="Vilgalys R."/>
            <person name="Ruytinx J."/>
            <person name="Liao H.L."/>
            <person name="Branco S."/>
            <person name="Kuo A."/>
            <person name="LaButti K."/>
            <person name="Lipzen A."/>
            <person name="Andreopoulos W."/>
            <person name="Pangilinan J."/>
            <person name="Riley R."/>
            <person name="Hundley H."/>
            <person name="Na H."/>
            <person name="Barry K."/>
            <person name="Grigoriev I.V."/>
            <person name="Stajich J.E."/>
            <person name="Kennedy P.G."/>
        </authorList>
    </citation>
    <scope>NUCLEOTIDE SEQUENCE</scope>
    <source>
        <strain evidence="2">DOB743</strain>
    </source>
</reference>
<feature type="domain" description="F-box" evidence="1">
    <location>
        <begin position="34"/>
        <end position="80"/>
    </location>
</feature>
<dbReference type="SMART" id="SM00256">
    <property type="entry name" value="FBOX"/>
    <property type="match status" value="1"/>
</dbReference>
<dbReference type="AlphaFoldDB" id="A0A9P6ZNB7"/>
<proteinExistence type="predicted"/>
<dbReference type="Pfam" id="PF12937">
    <property type="entry name" value="F-box-like"/>
    <property type="match status" value="1"/>
</dbReference>
<dbReference type="InterPro" id="IPR001810">
    <property type="entry name" value="F-box_dom"/>
</dbReference>
<dbReference type="EMBL" id="JABBWD010000048">
    <property type="protein sequence ID" value="KAG1773386.1"/>
    <property type="molecule type" value="Genomic_DNA"/>
</dbReference>
<evidence type="ECO:0000313" key="3">
    <source>
        <dbReference type="Proteomes" id="UP000714275"/>
    </source>
</evidence>
<dbReference type="Proteomes" id="UP000714275">
    <property type="component" value="Unassembled WGS sequence"/>
</dbReference>
<sequence>MPIRFIDTSRKDNLTVKPTLISSYQESHHGIVQSTSLLDIPAESLTHITSFLSPPSLLALSRTNRRFNEHINDDNTWYRAFINQFLGIGPENDLENERILLLRKSERTWRKEFIMRHNLRGFVDMSHIQFCSYLLSQALGTFAEWDNHSFPSRHYHRRRPSDVRVWSPHIFDSIRSSGSLHFRSAAKFSRGTSTLPEQDWV</sequence>
<dbReference type="OrthoDB" id="429520at2759"/>
<organism evidence="2 3">
    <name type="scientific">Suillus placidus</name>
    <dbReference type="NCBI Taxonomy" id="48579"/>
    <lineage>
        <taxon>Eukaryota</taxon>
        <taxon>Fungi</taxon>
        <taxon>Dikarya</taxon>
        <taxon>Basidiomycota</taxon>
        <taxon>Agaricomycotina</taxon>
        <taxon>Agaricomycetes</taxon>
        <taxon>Agaricomycetidae</taxon>
        <taxon>Boletales</taxon>
        <taxon>Suillineae</taxon>
        <taxon>Suillaceae</taxon>
        <taxon>Suillus</taxon>
    </lineage>
</organism>
<evidence type="ECO:0000259" key="1">
    <source>
        <dbReference type="PROSITE" id="PS50181"/>
    </source>
</evidence>